<feature type="binding site" evidence="1">
    <location>
        <position position="52"/>
    </location>
    <ligand>
        <name>substrate</name>
    </ligand>
</feature>
<evidence type="ECO:0000313" key="2">
    <source>
        <dbReference type="EMBL" id="HIS65268.1"/>
    </source>
</evidence>
<dbReference type="GO" id="GO:0016791">
    <property type="term" value="F:phosphatase activity"/>
    <property type="evidence" value="ECO:0007669"/>
    <property type="project" value="TreeGrafter"/>
</dbReference>
<dbReference type="CDD" id="cd07067">
    <property type="entry name" value="HP_PGM_like"/>
    <property type="match status" value="1"/>
</dbReference>
<evidence type="ECO:0000313" key="3">
    <source>
        <dbReference type="Proteomes" id="UP000886741"/>
    </source>
</evidence>
<name>A0A9D1FAE1_9FIRM</name>
<dbReference type="InterPro" id="IPR050275">
    <property type="entry name" value="PGM_Phosphatase"/>
</dbReference>
<reference evidence="2" key="1">
    <citation type="submission" date="2020-10" db="EMBL/GenBank/DDBJ databases">
        <authorList>
            <person name="Gilroy R."/>
        </authorList>
    </citation>
    <scope>NUCLEOTIDE SEQUENCE</scope>
    <source>
        <strain evidence="2">ChiBcec16-1751</strain>
    </source>
</reference>
<sequence length="194" mass="21590">MEILLIRHGATAGNRLHRHIGVTDEPLCPEGRAALSVLDDTVDTVYVTPLQRTQQTAAILFPQAVQQIVEGLRELDFGAFENKNYQELAHDPSYRQWVDGWCEGPCPGGESRKQFCDRVCRAFSELVDRALEAQQPRLVIVAHGGTIMAVGEAFAVPKKGYFDWKVPNGGVCRFTTDAAHWARREILTITEASL</sequence>
<dbReference type="SMART" id="SM00855">
    <property type="entry name" value="PGAM"/>
    <property type="match status" value="1"/>
</dbReference>
<proteinExistence type="predicted"/>
<protein>
    <submittedName>
        <fullName evidence="2">Histidine phosphatase family protein</fullName>
    </submittedName>
</protein>
<accession>A0A9D1FAE1</accession>
<dbReference type="AlphaFoldDB" id="A0A9D1FAE1"/>
<comment type="caution">
    <text evidence="2">The sequence shown here is derived from an EMBL/GenBank/DDBJ whole genome shotgun (WGS) entry which is preliminary data.</text>
</comment>
<dbReference type="Gene3D" id="3.40.50.1240">
    <property type="entry name" value="Phosphoglycerate mutase-like"/>
    <property type="match status" value="1"/>
</dbReference>
<dbReference type="SUPFAM" id="SSF53254">
    <property type="entry name" value="Phosphoglycerate mutase-like"/>
    <property type="match status" value="1"/>
</dbReference>
<reference evidence="2" key="2">
    <citation type="journal article" date="2021" name="PeerJ">
        <title>Extensive microbial diversity within the chicken gut microbiome revealed by metagenomics and culture.</title>
        <authorList>
            <person name="Gilroy R."/>
            <person name="Ravi A."/>
            <person name="Getino M."/>
            <person name="Pursley I."/>
            <person name="Horton D.L."/>
            <person name="Alikhan N.F."/>
            <person name="Baker D."/>
            <person name="Gharbi K."/>
            <person name="Hall N."/>
            <person name="Watson M."/>
            <person name="Adriaenssens E.M."/>
            <person name="Foster-Nyarko E."/>
            <person name="Jarju S."/>
            <person name="Secka A."/>
            <person name="Antonio M."/>
            <person name="Oren A."/>
            <person name="Chaudhuri R.R."/>
            <person name="La Ragione R."/>
            <person name="Hildebrand F."/>
            <person name="Pallen M.J."/>
        </authorList>
    </citation>
    <scope>NUCLEOTIDE SEQUENCE</scope>
    <source>
        <strain evidence="2">ChiBcec16-1751</strain>
    </source>
</reference>
<dbReference type="Pfam" id="PF00300">
    <property type="entry name" value="His_Phos_1"/>
    <property type="match status" value="1"/>
</dbReference>
<dbReference type="PANTHER" id="PTHR48100:SF1">
    <property type="entry name" value="HISTIDINE PHOSPHATASE FAMILY PROTEIN-RELATED"/>
    <property type="match status" value="1"/>
</dbReference>
<feature type="binding site" evidence="1">
    <location>
        <begin position="7"/>
        <end position="14"/>
    </location>
    <ligand>
        <name>substrate</name>
    </ligand>
</feature>
<dbReference type="PANTHER" id="PTHR48100">
    <property type="entry name" value="BROAD-SPECIFICITY PHOSPHATASE YOR283W-RELATED"/>
    <property type="match status" value="1"/>
</dbReference>
<organism evidence="2 3">
    <name type="scientific">Candidatus Avoscillospira avistercoris</name>
    <dbReference type="NCBI Taxonomy" id="2840707"/>
    <lineage>
        <taxon>Bacteria</taxon>
        <taxon>Bacillati</taxon>
        <taxon>Bacillota</taxon>
        <taxon>Clostridia</taxon>
        <taxon>Eubacteriales</taxon>
        <taxon>Oscillospiraceae</taxon>
        <taxon>Oscillospiraceae incertae sedis</taxon>
        <taxon>Candidatus Avoscillospira</taxon>
    </lineage>
</organism>
<evidence type="ECO:0000256" key="1">
    <source>
        <dbReference type="PIRSR" id="PIRSR613078-2"/>
    </source>
</evidence>
<dbReference type="InterPro" id="IPR029033">
    <property type="entry name" value="His_PPase_superfam"/>
</dbReference>
<dbReference type="EMBL" id="DVJJ01000118">
    <property type="protein sequence ID" value="HIS65268.1"/>
    <property type="molecule type" value="Genomic_DNA"/>
</dbReference>
<dbReference type="GO" id="GO:0005737">
    <property type="term" value="C:cytoplasm"/>
    <property type="evidence" value="ECO:0007669"/>
    <property type="project" value="TreeGrafter"/>
</dbReference>
<dbReference type="InterPro" id="IPR013078">
    <property type="entry name" value="His_Pase_superF_clade-1"/>
</dbReference>
<gene>
    <name evidence="2" type="ORF">IAA83_07865</name>
</gene>
<dbReference type="Proteomes" id="UP000886741">
    <property type="component" value="Unassembled WGS sequence"/>
</dbReference>